<dbReference type="Pfam" id="PF03481">
    <property type="entry name" value="Sua5_C"/>
    <property type="match status" value="1"/>
</dbReference>
<comment type="function">
    <text evidence="13">Required for the formation of a threonylcarbamoyl group on adenosine at position 37 (t(6)A37) in tRNAs that read codons beginning with adenine.</text>
</comment>
<dbReference type="AlphaFoldDB" id="A0A1R1PH88"/>
<feature type="binding site" evidence="14">
    <location>
        <position position="89"/>
    </location>
    <ligand>
        <name>ATP</name>
        <dbReference type="ChEBI" id="CHEBI:30616"/>
    </ligand>
</feature>
<feature type="binding site" evidence="14">
    <location>
        <position position="223"/>
    </location>
    <ligand>
        <name>L-threonine</name>
        <dbReference type="ChEBI" id="CHEBI:57926"/>
    </ligand>
</feature>
<dbReference type="PIRSF" id="PIRSF004930">
    <property type="entry name" value="Tln_factor_SUA5"/>
    <property type="match status" value="1"/>
</dbReference>
<dbReference type="InterPro" id="IPR010923">
    <property type="entry name" value="T(6)A37_SUA5"/>
</dbReference>
<keyword evidence="17" id="KW-1185">Reference proteome</keyword>
<keyword evidence="6 13" id="KW-0808">Transferase</keyword>
<evidence type="ECO:0000256" key="3">
    <source>
        <dbReference type="ARBA" id="ARBA00012584"/>
    </source>
</evidence>
<evidence type="ECO:0000256" key="2">
    <source>
        <dbReference type="ARBA" id="ARBA00007663"/>
    </source>
</evidence>
<feature type="binding site" evidence="14">
    <location>
        <position position="163"/>
    </location>
    <ligand>
        <name>L-threonine</name>
        <dbReference type="ChEBI" id="CHEBI:57926"/>
    </ligand>
</feature>
<keyword evidence="5 13" id="KW-0963">Cytoplasm</keyword>
<evidence type="ECO:0000256" key="10">
    <source>
        <dbReference type="ARBA" id="ARBA00022840"/>
    </source>
</evidence>
<organism evidence="16 17">
    <name type="scientific">Zancudomyces culisetae</name>
    <name type="common">Gut fungus</name>
    <name type="synonym">Smittium culisetae</name>
    <dbReference type="NCBI Taxonomy" id="1213189"/>
    <lineage>
        <taxon>Eukaryota</taxon>
        <taxon>Fungi</taxon>
        <taxon>Fungi incertae sedis</taxon>
        <taxon>Zoopagomycota</taxon>
        <taxon>Kickxellomycotina</taxon>
        <taxon>Harpellomycetes</taxon>
        <taxon>Harpellales</taxon>
        <taxon>Legeriomycetaceae</taxon>
        <taxon>Zancudomyces</taxon>
    </lineage>
</organism>
<feature type="binding site" evidence="14">
    <location>
        <position position="94"/>
    </location>
    <ligand>
        <name>L-threonine</name>
        <dbReference type="ChEBI" id="CHEBI:57926"/>
    </ligand>
</feature>
<accession>A0A1R1PH88</accession>
<dbReference type="EC" id="2.7.7.87" evidence="3 13"/>
<dbReference type="InterPro" id="IPR005145">
    <property type="entry name" value="Sua5_C"/>
</dbReference>
<comment type="similarity">
    <text evidence="2 13">Belongs to the SUA5 family.</text>
</comment>
<dbReference type="PANTHER" id="PTHR17490:SF16">
    <property type="entry name" value="THREONYLCARBAMOYL-AMP SYNTHASE"/>
    <property type="match status" value="1"/>
</dbReference>
<feature type="binding site" evidence="14">
    <location>
        <position position="283"/>
    </location>
    <ligand>
        <name>ATP</name>
        <dbReference type="ChEBI" id="CHEBI:30616"/>
    </ligand>
</feature>
<dbReference type="GO" id="GO:0005524">
    <property type="term" value="F:ATP binding"/>
    <property type="evidence" value="ECO:0007669"/>
    <property type="project" value="UniProtKB-UniRule"/>
</dbReference>
<feature type="binding site" evidence="14">
    <location>
        <position position="62"/>
    </location>
    <ligand>
        <name>L-threonine</name>
        <dbReference type="ChEBI" id="CHEBI:57926"/>
    </ligand>
</feature>
<reference evidence="17" key="1">
    <citation type="submission" date="2017-01" db="EMBL/GenBank/DDBJ databases">
        <authorList>
            <person name="Wang Y."/>
            <person name="White M."/>
            <person name="Kvist S."/>
            <person name="Moncalvo J.-M."/>
        </authorList>
    </citation>
    <scope>NUCLEOTIDE SEQUENCE [LARGE SCALE GENOMIC DNA]</scope>
    <source>
        <strain evidence="17">COL-18-3</strain>
    </source>
</reference>
<feature type="binding site" evidence="14">
    <location>
        <position position="183"/>
    </location>
    <ligand>
        <name>L-threonine</name>
        <dbReference type="ChEBI" id="CHEBI:57926"/>
    </ligand>
</feature>
<comment type="catalytic activity">
    <reaction evidence="12 13">
        <text>L-threonine + hydrogencarbonate + ATP = L-threonylcarbamoyladenylate + diphosphate + H2O</text>
        <dbReference type="Rhea" id="RHEA:36407"/>
        <dbReference type="ChEBI" id="CHEBI:15377"/>
        <dbReference type="ChEBI" id="CHEBI:17544"/>
        <dbReference type="ChEBI" id="CHEBI:30616"/>
        <dbReference type="ChEBI" id="CHEBI:33019"/>
        <dbReference type="ChEBI" id="CHEBI:57926"/>
        <dbReference type="ChEBI" id="CHEBI:73682"/>
        <dbReference type="EC" id="2.7.7.87"/>
    </reaction>
</comment>
<evidence type="ECO:0000256" key="13">
    <source>
        <dbReference type="PIRNR" id="PIRNR004930"/>
    </source>
</evidence>
<dbReference type="Gene3D" id="3.90.870.10">
    <property type="entry name" value="DHBP synthase"/>
    <property type="match status" value="1"/>
</dbReference>
<dbReference type="Pfam" id="PF01300">
    <property type="entry name" value="Sua5_yciO_yrdC"/>
    <property type="match status" value="1"/>
</dbReference>
<feature type="binding site" evidence="14">
    <location>
        <position position="85"/>
    </location>
    <ligand>
        <name>ATP</name>
        <dbReference type="ChEBI" id="CHEBI:30616"/>
    </ligand>
</feature>
<evidence type="ECO:0000256" key="8">
    <source>
        <dbReference type="ARBA" id="ARBA00022695"/>
    </source>
</evidence>
<comment type="subcellular location">
    <subcellularLocation>
        <location evidence="1 13">Cytoplasm</location>
    </subcellularLocation>
</comment>
<keyword evidence="9 13" id="KW-0547">Nucleotide-binding</keyword>
<dbReference type="PANTHER" id="PTHR17490">
    <property type="entry name" value="SUA5"/>
    <property type="match status" value="1"/>
</dbReference>
<evidence type="ECO:0000256" key="7">
    <source>
        <dbReference type="ARBA" id="ARBA00022694"/>
    </source>
</evidence>
<dbReference type="OrthoDB" id="412787at2759"/>
<protein>
    <recommendedName>
        <fullName evidence="4 13">Threonylcarbamoyl-AMP synthase</fullName>
        <shortName evidence="13">TC-AMP synthase</shortName>
        <ecNumber evidence="3 13">2.7.7.87</ecNumber>
    </recommendedName>
    <alternativeName>
        <fullName evidence="11 13">L-threonylcarbamoyladenylate synthase</fullName>
    </alternativeName>
</protein>
<dbReference type="NCBIfam" id="TIGR00057">
    <property type="entry name" value="L-threonylcarbamoyladenylate synthase"/>
    <property type="match status" value="1"/>
</dbReference>
<feature type="binding site" evidence="14">
    <location>
        <position position="193"/>
    </location>
    <ligand>
        <name>ATP</name>
        <dbReference type="ChEBI" id="CHEBI:30616"/>
    </ligand>
</feature>
<evidence type="ECO:0000256" key="12">
    <source>
        <dbReference type="ARBA" id="ARBA00048366"/>
    </source>
</evidence>
<keyword evidence="7 13" id="KW-0819">tRNA processing</keyword>
<dbReference type="GO" id="GO:0003725">
    <property type="term" value="F:double-stranded RNA binding"/>
    <property type="evidence" value="ECO:0007669"/>
    <property type="project" value="UniProtKB-UniRule"/>
</dbReference>
<dbReference type="EMBL" id="LSSK01001213">
    <property type="protein sequence ID" value="OMH80365.1"/>
    <property type="molecule type" value="Genomic_DNA"/>
</dbReference>
<feature type="binding site" evidence="14">
    <location>
        <position position="238"/>
    </location>
    <ligand>
        <name>ATP</name>
        <dbReference type="ChEBI" id="CHEBI:30616"/>
    </ligand>
</feature>
<keyword evidence="8 13" id="KW-0548">Nucleotidyltransferase</keyword>
<dbReference type="SUPFAM" id="SSF55821">
    <property type="entry name" value="YrdC/RibB"/>
    <property type="match status" value="1"/>
</dbReference>
<dbReference type="PROSITE" id="PS51163">
    <property type="entry name" value="YRDC"/>
    <property type="match status" value="1"/>
</dbReference>
<evidence type="ECO:0000256" key="1">
    <source>
        <dbReference type="ARBA" id="ARBA00004496"/>
    </source>
</evidence>
<feature type="binding site" evidence="14">
    <location>
        <position position="185"/>
    </location>
    <ligand>
        <name>ATP</name>
        <dbReference type="ChEBI" id="CHEBI:30616"/>
    </ligand>
</feature>
<sequence length="434" mass="47792">MMKNTEILDATKDCIAIQGIDRPDYQLNGSALESTNQVPGWLVSAKNELINNRETIALPTETVYGLAANAKDSTAVDKIFKAKNRPADNPLIVHISSLKMLKQLYTTQELEEFGLQEYGVPKKYLPLIKRFWPGPLTILVPKPASIPLNVLGNNIKNSTLAVRMPDNNITRLIIEYSGVPIAAPSANSSGKPSPTSAIHVYNDLLGKTPVIIDGGKCGFGLESTVVDGISGEDFVLLRPGGITAEQITDVLVDGKKLCVYGKGYSDKNAELHPTTPGMKYKHYSPLAQVILFVPESERYDNHKIYTKIASEINGHGKGNFGVVRILNDTNRVYDNAWFQNTVSRKLNIHNIKVCDQVDLSNVAILPDTFSSDHDQMFICNITSMKSFAINLFGLLRLMDDLKVALVFVIGVEESNEGLAIMNRLKKASCKQYPI</sequence>
<evidence type="ECO:0000256" key="6">
    <source>
        <dbReference type="ARBA" id="ARBA00022679"/>
    </source>
</evidence>
<evidence type="ECO:0000256" key="4">
    <source>
        <dbReference type="ARBA" id="ARBA00015492"/>
    </source>
</evidence>
<keyword evidence="10 13" id="KW-0067">ATP-binding</keyword>
<evidence type="ECO:0000256" key="11">
    <source>
        <dbReference type="ARBA" id="ARBA00029774"/>
    </source>
</evidence>
<dbReference type="GO" id="GO:0008033">
    <property type="term" value="P:tRNA processing"/>
    <property type="evidence" value="ECO:0007669"/>
    <property type="project" value="UniProtKB-KW"/>
</dbReference>
<evidence type="ECO:0000259" key="15">
    <source>
        <dbReference type="PROSITE" id="PS51163"/>
    </source>
</evidence>
<dbReference type="InterPro" id="IPR006070">
    <property type="entry name" value="Sua5-like_dom"/>
</dbReference>
<feature type="domain" description="YrdC-like" evidence="15">
    <location>
        <begin position="40"/>
        <end position="242"/>
    </location>
</feature>
<evidence type="ECO:0000256" key="5">
    <source>
        <dbReference type="ARBA" id="ARBA00022490"/>
    </source>
</evidence>
<feature type="binding site" evidence="14">
    <location>
        <position position="159"/>
    </location>
    <ligand>
        <name>ATP</name>
        <dbReference type="ChEBI" id="CHEBI:30616"/>
    </ligand>
</feature>
<evidence type="ECO:0000256" key="14">
    <source>
        <dbReference type="PIRSR" id="PIRSR004930-1"/>
    </source>
</evidence>
<comment type="caution">
    <text evidence="16">The sequence shown here is derived from an EMBL/GenBank/DDBJ whole genome shotgun (WGS) entry which is preliminary data.</text>
</comment>
<dbReference type="GO" id="GO:0000049">
    <property type="term" value="F:tRNA binding"/>
    <property type="evidence" value="ECO:0007669"/>
    <property type="project" value="TreeGrafter"/>
</dbReference>
<proteinExistence type="inferred from homology"/>
<dbReference type="Proteomes" id="UP000188320">
    <property type="component" value="Unassembled WGS sequence"/>
</dbReference>
<dbReference type="GO" id="GO:0061710">
    <property type="term" value="F:L-threonylcarbamoyladenylate synthase"/>
    <property type="evidence" value="ECO:0007669"/>
    <property type="project" value="UniProtKB-EC"/>
</dbReference>
<dbReference type="Gene3D" id="3.40.50.11030">
    <property type="entry name" value="Threonylcarbamoyl-AMP synthase, C-terminal domain"/>
    <property type="match status" value="1"/>
</dbReference>
<evidence type="ECO:0000313" key="17">
    <source>
        <dbReference type="Proteomes" id="UP000188320"/>
    </source>
</evidence>
<name>A0A1R1PH88_ZANCU</name>
<evidence type="ECO:0000256" key="9">
    <source>
        <dbReference type="ARBA" id="ARBA00022741"/>
    </source>
</evidence>
<dbReference type="InterPro" id="IPR050156">
    <property type="entry name" value="TC-AMP_synthase_SUA5"/>
</dbReference>
<dbReference type="InterPro" id="IPR017945">
    <property type="entry name" value="DHBP_synth_RibB-like_a/b_dom"/>
</dbReference>
<gene>
    <name evidence="16" type="ORF">AX774_g6199</name>
</gene>
<evidence type="ECO:0000313" key="16">
    <source>
        <dbReference type="EMBL" id="OMH80365.1"/>
    </source>
</evidence>
<dbReference type="GO" id="GO:0006450">
    <property type="term" value="P:regulation of translational fidelity"/>
    <property type="evidence" value="ECO:0007669"/>
    <property type="project" value="TreeGrafter"/>
</dbReference>
<dbReference type="GO" id="GO:0005737">
    <property type="term" value="C:cytoplasm"/>
    <property type="evidence" value="ECO:0007669"/>
    <property type="project" value="UniProtKB-SubCell"/>
</dbReference>
<dbReference type="InterPro" id="IPR038385">
    <property type="entry name" value="Sua5/YwlC_C"/>
</dbReference>